<protein>
    <submittedName>
        <fullName evidence="1">O-antigen ligase family protein</fullName>
    </submittedName>
</protein>
<dbReference type="Gene3D" id="1.25.40.10">
    <property type="entry name" value="Tetratricopeptide repeat domain"/>
    <property type="match status" value="1"/>
</dbReference>
<dbReference type="GO" id="GO:0016874">
    <property type="term" value="F:ligase activity"/>
    <property type="evidence" value="ECO:0007669"/>
    <property type="project" value="UniProtKB-KW"/>
</dbReference>
<accession>A0A646HF04</accession>
<dbReference type="PANTHER" id="PTHR37422:SF13">
    <property type="entry name" value="LIPOPOLYSACCHARIDE BIOSYNTHESIS PROTEIN PA4999-RELATED"/>
    <property type="match status" value="1"/>
</dbReference>
<keyword evidence="1" id="KW-0436">Ligase</keyword>
<gene>
    <name evidence="1" type="ORF">F7D59_04475</name>
</gene>
<evidence type="ECO:0000313" key="1">
    <source>
        <dbReference type="EMBL" id="MQN89131.1"/>
    </source>
</evidence>
<dbReference type="InterPro" id="IPR011990">
    <property type="entry name" value="TPR-like_helical_dom_sf"/>
</dbReference>
<dbReference type="RefSeq" id="WP_153112636.1">
    <property type="nucleotide sequence ID" value="NZ_VZAS01000027.1"/>
</dbReference>
<comment type="caution">
    <text evidence="1">The sequence shown here is derived from an EMBL/GenBank/DDBJ whole genome shotgun (WGS) entry which is preliminary data.</text>
</comment>
<organism evidence="1 2">
    <name type="scientific">Segatella copri</name>
    <dbReference type="NCBI Taxonomy" id="165179"/>
    <lineage>
        <taxon>Bacteria</taxon>
        <taxon>Pseudomonadati</taxon>
        <taxon>Bacteroidota</taxon>
        <taxon>Bacteroidia</taxon>
        <taxon>Bacteroidales</taxon>
        <taxon>Prevotellaceae</taxon>
        <taxon>Segatella</taxon>
    </lineage>
</organism>
<reference evidence="2" key="1">
    <citation type="submission" date="2019-09" db="EMBL/GenBank/DDBJ databases">
        <title>Distinct polysaccharide growth profiles of human intestinal Prevotella copri isolates.</title>
        <authorList>
            <person name="Fehlner-Peach H."/>
            <person name="Magnabosco C."/>
            <person name="Raghavan V."/>
            <person name="Scher J.U."/>
            <person name="Tett A."/>
            <person name="Cox L.M."/>
            <person name="Gottsegen C."/>
            <person name="Watters A."/>
            <person name="Wiltshire- Gordon J.D."/>
            <person name="Segata N."/>
            <person name="Bonneau R."/>
            <person name="Littman D.R."/>
        </authorList>
    </citation>
    <scope>NUCLEOTIDE SEQUENCE [LARGE SCALE GENOMIC DNA]</scope>
    <source>
        <strain evidence="2">iP54</strain>
    </source>
</reference>
<evidence type="ECO:0000313" key="2">
    <source>
        <dbReference type="Proteomes" id="UP000420635"/>
    </source>
</evidence>
<sequence length="563" mass="63653">MTYKVISCLFVVALLLLTVQITPLLWPQQLVWLEFVAIVGCLVMAISSLFLRTNCQLTVVDILVTVWWWYVFLCAYLKTGYPCSYEMTVYSVLYGLYVLLRFLFSVFPLRDGIFEHLFMFAAFLEVGLGIWQLGVGKSLHPLFPVTGSFYNPGPYAAYVAIGMSVALVQLAELRKEARYYYYRKVAYLLLLVFGTFVLLIAGSRGALLSLFVVAFWKYGRLIRRYLGYLIVVGFSLGTVLLYAKFGSVMGRLVIWYLSGKLIAENCLFGAGIGSFKGEYGQALFHFFSQSSQADYFAHYVDVTDYAFCDLLQVGVEQGLIGISLCLTLIVLAIHTMSRNTHGLFAALLALLVFSLFSYPFQLLPFQILGVVLLAKIPMVPVRCLCLTWRKHLCLSLVLVMLGWQGIGFARTHVKARLASLDATLSIHAAYINDCYPLLEYCSEDKAFLFNFAKMLQADGRYVDSNFVLMQGTKVSNDPMFWVLMGNNLKAMRLYDEAVACYDRASGMLPNRVYPIYQKMKLYLETGRICQAKRCAHHLLARKPKVQSSATKQMYDEACAVLKH</sequence>
<dbReference type="EMBL" id="VZBQ01000049">
    <property type="protein sequence ID" value="MQN89131.1"/>
    <property type="molecule type" value="Genomic_DNA"/>
</dbReference>
<dbReference type="PANTHER" id="PTHR37422">
    <property type="entry name" value="TEICHURONIC ACID BIOSYNTHESIS PROTEIN TUAE"/>
    <property type="match status" value="1"/>
</dbReference>
<dbReference type="SUPFAM" id="SSF48452">
    <property type="entry name" value="TPR-like"/>
    <property type="match status" value="1"/>
</dbReference>
<name>A0A646HF04_9BACT</name>
<dbReference type="Proteomes" id="UP000420635">
    <property type="component" value="Unassembled WGS sequence"/>
</dbReference>
<dbReference type="InterPro" id="IPR051533">
    <property type="entry name" value="WaaL-like"/>
</dbReference>
<proteinExistence type="predicted"/>
<dbReference type="AlphaFoldDB" id="A0A646HF04"/>